<feature type="compositionally biased region" description="Basic and acidic residues" evidence="1">
    <location>
        <begin position="81"/>
        <end position="91"/>
    </location>
</feature>
<protein>
    <submittedName>
        <fullName evidence="2">Uncharacterized protein</fullName>
    </submittedName>
</protein>
<proteinExistence type="predicted"/>
<dbReference type="AlphaFoldDB" id="A0A8H7KFZ6"/>
<evidence type="ECO:0000313" key="2">
    <source>
        <dbReference type="EMBL" id="KAF9749346.1"/>
    </source>
</evidence>
<name>A0A8H7KFZ6_BIOOC</name>
<feature type="compositionally biased region" description="Basic and acidic residues" evidence="1">
    <location>
        <begin position="205"/>
        <end position="217"/>
    </location>
</feature>
<reference evidence="2" key="1">
    <citation type="submission" date="2020-10" db="EMBL/GenBank/DDBJ databases">
        <title>High-Quality Genome Resource of Clonostachys rosea strain S41 by Oxford Nanopore Long-Read Sequencing.</title>
        <authorList>
            <person name="Wang H."/>
        </authorList>
    </citation>
    <scope>NUCLEOTIDE SEQUENCE</scope>
    <source>
        <strain evidence="2">S41</strain>
    </source>
</reference>
<sequence>MKHCLCVIRPKLPHLRNSRIQTQRGDAQLIQRAILHAEMHRHRRPRQVPREVLRPVPPPLGVLGRQLPASSGRGAALAHDQQPRQLHERVHGPRPHAQPAQPALRGRRHAQDLLGREVDDVLVELEGHEGEDLRGGPESVEAGLRPGAAVPICLALLFGRRQGGLDEVLAGKVEPQEAPEAAERADLAQGGGEGLEAGGELEGDGGGRGDEGRRVEGDGGGGGSLTASAMRFWAAWRRAERLISSRAAPAKREA</sequence>
<feature type="region of interest" description="Disordered" evidence="1">
    <location>
        <begin position="68"/>
        <end position="107"/>
    </location>
</feature>
<evidence type="ECO:0000313" key="3">
    <source>
        <dbReference type="Proteomes" id="UP000616885"/>
    </source>
</evidence>
<organism evidence="2 3">
    <name type="scientific">Bionectria ochroleuca</name>
    <name type="common">Gliocladium roseum</name>
    <dbReference type="NCBI Taxonomy" id="29856"/>
    <lineage>
        <taxon>Eukaryota</taxon>
        <taxon>Fungi</taxon>
        <taxon>Dikarya</taxon>
        <taxon>Ascomycota</taxon>
        <taxon>Pezizomycotina</taxon>
        <taxon>Sordariomycetes</taxon>
        <taxon>Hypocreomycetidae</taxon>
        <taxon>Hypocreales</taxon>
        <taxon>Bionectriaceae</taxon>
        <taxon>Clonostachys</taxon>
    </lineage>
</organism>
<gene>
    <name evidence="2" type="ORF">IM811_017141</name>
</gene>
<feature type="region of interest" description="Disordered" evidence="1">
    <location>
        <begin position="175"/>
        <end position="224"/>
    </location>
</feature>
<comment type="caution">
    <text evidence="2">The sequence shown here is derived from an EMBL/GenBank/DDBJ whole genome shotgun (WGS) entry which is preliminary data.</text>
</comment>
<dbReference type="Proteomes" id="UP000616885">
    <property type="component" value="Unassembled WGS sequence"/>
</dbReference>
<evidence type="ECO:0000256" key="1">
    <source>
        <dbReference type="SAM" id="MobiDB-lite"/>
    </source>
</evidence>
<accession>A0A8H7KFZ6</accession>
<dbReference type="EMBL" id="JADCTT010000008">
    <property type="protein sequence ID" value="KAF9749346.1"/>
    <property type="molecule type" value="Genomic_DNA"/>
</dbReference>